<evidence type="ECO:0000256" key="1">
    <source>
        <dbReference type="SAM" id="MobiDB-lite"/>
    </source>
</evidence>
<reference evidence="2 3" key="1">
    <citation type="submission" date="2014-07" db="EMBL/GenBank/DDBJ databases">
        <title>Methanogenic archaea and the global carbon cycle.</title>
        <authorList>
            <person name="Henriksen J.R."/>
            <person name="Luke J."/>
            <person name="Reinhart S."/>
            <person name="Benedict M.N."/>
            <person name="Youngblut N.D."/>
            <person name="Metcalf M.E."/>
            <person name="Whitaker R.J."/>
            <person name="Metcalf W.W."/>
        </authorList>
    </citation>
    <scope>NUCLEOTIDE SEQUENCE [LARGE SCALE GENOMIC DNA]</scope>
    <source>
        <strain evidence="2 3">C2J</strain>
    </source>
</reference>
<organism evidence="2 3">
    <name type="scientific">Methanosarcina siciliae C2J</name>
    <dbReference type="NCBI Taxonomy" id="1434118"/>
    <lineage>
        <taxon>Archaea</taxon>
        <taxon>Methanobacteriati</taxon>
        <taxon>Methanobacteriota</taxon>
        <taxon>Stenosarchaea group</taxon>
        <taxon>Methanomicrobia</taxon>
        <taxon>Methanosarcinales</taxon>
        <taxon>Methanosarcinaceae</taxon>
        <taxon>Methanosarcina</taxon>
    </lineage>
</organism>
<accession>A0A0E3PNL3</accession>
<dbReference type="PATRIC" id="fig|1434118.4.peg.1880"/>
<dbReference type="Proteomes" id="UP000033123">
    <property type="component" value="Chromosome"/>
</dbReference>
<protein>
    <submittedName>
        <fullName evidence="2">Uncharacterized protein</fullName>
    </submittedName>
</protein>
<dbReference type="EMBL" id="CP009508">
    <property type="protein sequence ID" value="AKB36072.1"/>
    <property type="molecule type" value="Genomic_DNA"/>
</dbReference>
<name>A0A0E3PNL3_9EURY</name>
<feature type="region of interest" description="Disordered" evidence="1">
    <location>
        <begin position="1"/>
        <end position="34"/>
    </location>
</feature>
<dbReference type="GeneID" id="42863814"/>
<feature type="compositionally biased region" description="Polar residues" evidence="1">
    <location>
        <begin position="25"/>
        <end position="34"/>
    </location>
</feature>
<dbReference type="RefSeq" id="WP_048171513.1">
    <property type="nucleotide sequence ID" value="NZ_CP009508.1"/>
</dbReference>
<proteinExistence type="predicted"/>
<sequence length="77" mass="8701">MTKLNRSQRPQKNQNTGPAVLIRNSPFSGLSGNRSIYKEPAVSNRKLMIVNKSKTVLVLEAIVSEREVSEREKSFIE</sequence>
<evidence type="ECO:0000313" key="3">
    <source>
        <dbReference type="Proteomes" id="UP000033123"/>
    </source>
</evidence>
<dbReference type="HOGENOM" id="CLU_201549_0_0_2"/>
<feature type="compositionally biased region" description="Polar residues" evidence="1">
    <location>
        <begin position="1"/>
        <end position="17"/>
    </location>
</feature>
<gene>
    <name evidence="2" type="ORF">MSSAC_1482</name>
</gene>
<dbReference type="AlphaFoldDB" id="A0A0E3PNL3"/>
<dbReference type="KEGG" id="msj:MSSAC_1482"/>
<evidence type="ECO:0000313" key="2">
    <source>
        <dbReference type="EMBL" id="AKB36072.1"/>
    </source>
</evidence>